<sequence length="92" mass="10030">MHIPSILLLSISCSNPICSDPTTGLALREGKQQISLSKASPQEIITEMKSRLGVQNLCCFECGTGMCCCNFNPEKETCDGHWCENPTPILIV</sequence>
<feature type="signal peptide" evidence="1">
    <location>
        <begin position="1"/>
        <end position="19"/>
    </location>
</feature>
<keyword evidence="1" id="KW-0732">Signal</keyword>
<organism evidence="2 3">
    <name type="scientific">Clohesyomyces aquaticus</name>
    <dbReference type="NCBI Taxonomy" id="1231657"/>
    <lineage>
        <taxon>Eukaryota</taxon>
        <taxon>Fungi</taxon>
        <taxon>Dikarya</taxon>
        <taxon>Ascomycota</taxon>
        <taxon>Pezizomycotina</taxon>
        <taxon>Dothideomycetes</taxon>
        <taxon>Pleosporomycetidae</taxon>
        <taxon>Pleosporales</taxon>
        <taxon>Lindgomycetaceae</taxon>
        <taxon>Clohesyomyces</taxon>
    </lineage>
</organism>
<proteinExistence type="predicted"/>
<dbReference type="Proteomes" id="UP000193144">
    <property type="component" value="Unassembled WGS sequence"/>
</dbReference>
<name>A0A1Y1ZQV3_9PLEO</name>
<evidence type="ECO:0000313" key="3">
    <source>
        <dbReference type="Proteomes" id="UP000193144"/>
    </source>
</evidence>
<dbReference type="EMBL" id="MCFA01000051">
    <property type="protein sequence ID" value="ORY12387.1"/>
    <property type="molecule type" value="Genomic_DNA"/>
</dbReference>
<dbReference type="AlphaFoldDB" id="A0A1Y1ZQV3"/>
<evidence type="ECO:0000256" key="1">
    <source>
        <dbReference type="SAM" id="SignalP"/>
    </source>
</evidence>
<accession>A0A1Y1ZQV3</accession>
<feature type="chain" id="PRO_5013050554" evidence="1">
    <location>
        <begin position="20"/>
        <end position="92"/>
    </location>
</feature>
<comment type="caution">
    <text evidence="2">The sequence shown here is derived from an EMBL/GenBank/DDBJ whole genome shotgun (WGS) entry which is preliminary data.</text>
</comment>
<gene>
    <name evidence="2" type="ORF">BCR34DRAFT_563689</name>
</gene>
<evidence type="ECO:0000313" key="2">
    <source>
        <dbReference type="EMBL" id="ORY12387.1"/>
    </source>
</evidence>
<reference evidence="2 3" key="1">
    <citation type="submission" date="2016-07" db="EMBL/GenBank/DDBJ databases">
        <title>Pervasive Adenine N6-methylation of Active Genes in Fungi.</title>
        <authorList>
            <consortium name="DOE Joint Genome Institute"/>
            <person name="Mondo S.J."/>
            <person name="Dannebaum R.O."/>
            <person name="Kuo R.C."/>
            <person name="Labutti K."/>
            <person name="Haridas S."/>
            <person name="Kuo A."/>
            <person name="Salamov A."/>
            <person name="Ahrendt S.R."/>
            <person name="Lipzen A."/>
            <person name="Sullivan W."/>
            <person name="Andreopoulos W.B."/>
            <person name="Clum A."/>
            <person name="Lindquist E."/>
            <person name="Daum C."/>
            <person name="Ramamoorthy G.K."/>
            <person name="Gryganskyi A."/>
            <person name="Culley D."/>
            <person name="Magnuson J.K."/>
            <person name="James T.Y."/>
            <person name="O'Malley M.A."/>
            <person name="Stajich J.E."/>
            <person name="Spatafora J.W."/>
            <person name="Visel A."/>
            <person name="Grigoriev I.V."/>
        </authorList>
    </citation>
    <scope>NUCLEOTIDE SEQUENCE [LARGE SCALE GENOMIC DNA]</scope>
    <source>
        <strain evidence="2 3">CBS 115471</strain>
    </source>
</reference>
<protein>
    <submittedName>
        <fullName evidence="2">Uncharacterized protein</fullName>
    </submittedName>
</protein>
<keyword evidence="3" id="KW-1185">Reference proteome</keyword>